<feature type="transmembrane region" description="Helical" evidence="1">
    <location>
        <begin position="329"/>
        <end position="349"/>
    </location>
</feature>
<keyword evidence="3" id="KW-1185">Reference proteome</keyword>
<sequence length="465" mass="52657">MLSPIKHNNPNKFQIKTTIHELLLPFILLLLTLGTTPTEAALYHQCHPLPSHSQITLTVQRNSSILVYPLKSQLYSNIPSLISDEGIKRNIQGFTVCGVKDLWCFEDKAKKFAFGQFTVQGNGEDLMKDIGPMLNVFVQDQRDDLNRDAQTVIRFHNEDNPAVYCTLIYQDGIYTKEFDIKVEIGQRRSLLSLTETKRALILWILFICQFVALWILGGGDKQHETAVFASRTLKLSLFGIGVEVGCLFVKSQWLFKYKDSLIVDLILAFVTNLSYYPLFLYLFRLNLLQSSNNGFKLVSQSTIVYPLMVLKFVSDTLGTLLPSSATPEVISLFLNALILFVCTYGIYQASTSAYSSRLKTVPPLIPLFLSLPYNVIRFATIVMVSSFNQQNWIFLQSLQVNDSFAWCLVEHLQSFWVLVLVLLISVFRFPNGSNFNFSTMVASAESGMDLERTLAKSDKGLVKEQ</sequence>
<dbReference type="EMBL" id="JAEUBG010002243">
    <property type="protein sequence ID" value="KAH3684968.1"/>
    <property type="molecule type" value="Genomic_DNA"/>
</dbReference>
<keyword evidence="1" id="KW-0812">Transmembrane</keyword>
<reference evidence="2" key="1">
    <citation type="journal article" date="2021" name="Open Biol.">
        <title>Shared evolutionary footprints suggest mitochondrial oxidative damage underlies multiple complex I losses in fungi.</title>
        <authorList>
            <person name="Schikora-Tamarit M.A."/>
            <person name="Marcet-Houben M."/>
            <person name="Nosek J."/>
            <person name="Gabaldon T."/>
        </authorList>
    </citation>
    <scope>NUCLEOTIDE SEQUENCE</scope>
    <source>
        <strain evidence="2">CBS2887</strain>
    </source>
</reference>
<reference evidence="2" key="2">
    <citation type="submission" date="2021-01" db="EMBL/GenBank/DDBJ databases">
        <authorList>
            <person name="Schikora-Tamarit M.A."/>
        </authorList>
    </citation>
    <scope>NUCLEOTIDE SEQUENCE</scope>
    <source>
        <strain evidence="2">CBS2887</strain>
    </source>
</reference>
<feature type="transmembrane region" description="Helical" evidence="1">
    <location>
        <begin position="261"/>
        <end position="283"/>
    </location>
</feature>
<feature type="transmembrane region" description="Helical" evidence="1">
    <location>
        <begin position="403"/>
        <end position="427"/>
    </location>
</feature>
<evidence type="ECO:0000256" key="1">
    <source>
        <dbReference type="SAM" id="Phobius"/>
    </source>
</evidence>
<accession>A0A9P8Q6B6</accession>
<feature type="transmembrane region" description="Helical" evidence="1">
    <location>
        <begin position="361"/>
        <end position="383"/>
    </location>
</feature>
<dbReference type="Proteomes" id="UP000774326">
    <property type="component" value="Unassembled WGS sequence"/>
</dbReference>
<evidence type="ECO:0000313" key="2">
    <source>
        <dbReference type="EMBL" id="KAH3684968.1"/>
    </source>
</evidence>
<organism evidence="2 3">
    <name type="scientific">Wickerhamomyces pijperi</name>
    <name type="common">Yeast</name>
    <name type="synonym">Pichia pijperi</name>
    <dbReference type="NCBI Taxonomy" id="599730"/>
    <lineage>
        <taxon>Eukaryota</taxon>
        <taxon>Fungi</taxon>
        <taxon>Dikarya</taxon>
        <taxon>Ascomycota</taxon>
        <taxon>Saccharomycotina</taxon>
        <taxon>Saccharomycetes</taxon>
        <taxon>Phaffomycetales</taxon>
        <taxon>Wickerhamomycetaceae</taxon>
        <taxon>Wickerhamomyces</taxon>
    </lineage>
</organism>
<protein>
    <submittedName>
        <fullName evidence="2">Uncharacterized protein</fullName>
    </submittedName>
</protein>
<feature type="transmembrane region" description="Helical" evidence="1">
    <location>
        <begin position="303"/>
        <end position="323"/>
    </location>
</feature>
<keyword evidence="1" id="KW-0472">Membrane</keyword>
<feature type="transmembrane region" description="Helical" evidence="1">
    <location>
        <begin position="199"/>
        <end position="216"/>
    </location>
</feature>
<evidence type="ECO:0000313" key="3">
    <source>
        <dbReference type="Proteomes" id="UP000774326"/>
    </source>
</evidence>
<feature type="transmembrane region" description="Helical" evidence="1">
    <location>
        <begin position="237"/>
        <end position="255"/>
    </location>
</feature>
<keyword evidence="1" id="KW-1133">Transmembrane helix</keyword>
<gene>
    <name evidence="2" type="ORF">WICPIJ_004047</name>
</gene>
<name>A0A9P8Q6B6_WICPI</name>
<proteinExistence type="predicted"/>
<dbReference type="AlphaFoldDB" id="A0A9P8Q6B6"/>
<comment type="caution">
    <text evidence="2">The sequence shown here is derived from an EMBL/GenBank/DDBJ whole genome shotgun (WGS) entry which is preliminary data.</text>
</comment>